<proteinExistence type="predicted"/>
<feature type="domain" description="GntR C-terminal" evidence="4">
    <location>
        <begin position="8"/>
        <end position="130"/>
    </location>
</feature>
<keyword evidence="6" id="KW-1185">Reference proteome</keyword>
<evidence type="ECO:0000259" key="4">
    <source>
        <dbReference type="SMART" id="SM00895"/>
    </source>
</evidence>
<sequence>MADASLLQLLEARLLVEPRLASLAAERRSEEEAEALLANARTMSGKMRRGQDFLEEDLSFHELIAQAARHQVLSGMLQPASDLLLDSRRRSMKWPGMDERAAAYHTLIAHAIAGSDAGQAEHLMRSHLEDMLKAFHQQNTETEPTAP</sequence>
<dbReference type="InterPro" id="IPR008920">
    <property type="entry name" value="TF_FadR/GntR_C"/>
</dbReference>
<gene>
    <name evidence="5" type="ORF">SD70_18390</name>
</gene>
<dbReference type="SUPFAM" id="SSF48008">
    <property type="entry name" value="GntR ligand-binding domain-like"/>
    <property type="match status" value="1"/>
</dbReference>
<keyword evidence="1" id="KW-0805">Transcription regulation</keyword>
<evidence type="ECO:0000256" key="3">
    <source>
        <dbReference type="ARBA" id="ARBA00023163"/>
    </source>
</evidence>
<accession>A0ABR5AF89</accession>
<reference evidence="5 6" key="1">
    <citation type="submission" date="2014-12" db="EMBL/GenBank/DDBJ databases">
        <title>Draft genome sequence of Paenibacillus kamchatkensis strain B-2647.</title>
        <authorList>
            <person name="Karlyshev A.V."/>
            <person name="Kudryashova E.B."/>
        </authorList>
    </citation>
    <scope>NUCLEOTIDE SEQUENCE [LARGE SCALE GENOMIC DNA]</scope>
    <source>
        <strain evidence="5 6">VKM B-2647</strain>
    </source>
</reference>
<protein>
    <recommendedName>
        <fullName evidence="4">GntR C-terminal domain-containing protein</fullName>
    </recommendedName>
</protein>
<keyword evidence="3" id="KW-0804">Transcription</keyword>
<keyword evidence="2" id="KW-0238">DNA-binding</keyword>
<dbReference type="RefSeq" id="WP_041048985.1">
    <property type="nucleotide sequence ID" value="NZ_JXAK01000032.1"/>
</dbReference>
<dbReference type="InterPro" id="IPR011711">
    <property type="entry name" value="GntR_C"/>
</dbReference>
<dbReference type="SMART" id="SM00895">
    <property type="entry name" value="FCD"/>
    <property type="match status" value="1"/>
</dbReference>
<dbReference type="Proteomes" id="UP000031967">
    <property type="component" value="Unassembled WGS sequence"/>
</dbReference>
<evidence type="ECO:0000313" key="6">
    <source>
        <dbReference type="Proteomes" id="UP000031967"/>
    </source>
</evidence>
<dbReference type="PANTHER" id="PTHR43537:SF5">
    <property type="entry name" value="UXU OPERON TRANSCRIPTIONAL REGULATOR"/>
    <property type="match status" value="1"/>
</dbReference>
<dbReference type="PANTHER" id="PTHR43537">
    <property type="entry name" value="TRANSCRIPTIONAL REGULATOR, GNTR FAMILY"/>
    <property type="match status" value="1"/>
</dbReference>
<comment type="caution">
    <text evidence="5">The sequence shown here is derived from an EMBL/GenBank/DDBJ whole genome shotgun (WGS) entry which is preliminary data.</text>
</comment>
<evidence type="ECO:0000256" key="2">
    <source>
        <dbReference type="ARBA" id="ARBA00023125"/>
    </source>
</evidence>
<dbReference type="Gene3D" id="1.20.120.530">
    <property type="entry name" value="GntR ligand-binding domain-like"/>
    <property type="match status" value="1"/>
</dbReference>
<organism evidence="5 6">
    <name type="scientific">Gordoniibacillus kamchatkensis</name>
    <dbReference type="NCBI Taxonomy" id="1590651"/>
    <lineage>
        <taxon>Bacteria</taxon>
        <taxon>Bacillati</taxon>
        <taxon>Bacillota</taxon>
        <taxon>Bacilli</taxon>
        <taxon>Bacillales</taxon>
        <taxon>Paenibacillaceae</taxon>
        <taxon>Gordoniibacillus</taxon>
    </lineage>
</organism>
<evidence type="ECO:0000256" key="1">
    <source>
        <dbReference type="ARBA" id="ARBA00023015"/>
    </source>
</evidence>
<dbReference type="Pfam" id="PF07729">
    <property type="entry name" value="FCD"/>
    <property type="match status" value="1"/>
</dbReference>
<evidence type="ECO:0000313" key="5">
    <source>
        <dbReference type="EMBL" id="KIL39720.1"/>
    </source>
</evidence>
<name>A0ABR5AF89_9BACL</name>
<dbReference type="EMBL" id="JXAK01000032">
    <property type="protein sequence ID" value="KIL39720.1"/>
    <property type="molecule type" value="Genomic_DNA"/>
</dbReference>